<gene>
    <name evidence="11" type="ORF">Cgig2_031890</name>
</gene>
<dbReference type="PRINTS" id="PR00019">
    <property type="entry name" value="LEURICHRPT"/>
</dbReference>
<keyword evidence="6" id="KW-1133">Transmembrane helix</keyword>
<evidence type="ECO:0000259" key="10">
    <source>
        <dbReference type="Pfam" id="PF08263"/>
    </source>
</evidence>
<dbReference type="Pfam" id="PF00560">
    <property type="entry name" value="LRR_1"/>
    <property type="match status" value="5"/>
</dbReference>
<dbReference type="SUPFAM" id="SSF52058">
    <property type="entry name" value="L domain-like"/>
    <property type="match status" value="2"/>
</dbReference>
<dbReference type="Gene3D" id="3.80.10.10">
    <property type="entry name" value="Ribonuclease Inhibitor"/>
    <property type="match status" value="2"/>
</dbReference>
<keyword evidence="3" id="KW-0433">Leucine-rich repeat</keyword>
<evidence type="ECO:0000256" key="6">
    <source>
        <dbReference type="ARBA" id="ARBA00022989"/>
    </source>
</evidence>
<feature type="domain" description="Leucine-rich repeat-containing N-terminal plant-type" evidence="10">
    <location>
        <begin position="327"/>
        <end position="363"/>
    </location>
</feature>
<dbReference type="EMBL" id="JAKOGI010000032">
    <property type="protein sequence ID" value="KAJ8448166.1"/>
    <property type="molecule type" value="Genomic_DNA"/>
</dbReference>
<keyword evidence="7" id="KW-0472">Membrane</keyword>
<keyword evidence="4" id="KW-0812">Transmembrane</keyword>
<dbReference type="Pfam" id="PF08263">
    <property type="entry name" value="LRRNT_2"/>
    <property type="match status" value="2"/>
</dbReference>
<dbReference type="PROSITE" id="PS51450">
    <property type="entry name" value="LRR"/>
    <property type="match status" value="2"/>
</dbReference>
<dbReference type="SMART" id="SM00369">
    <property type="entry name" value="LRR_TYP"/>
    <property type="match status" value="5"/>
</dbReference>
<keyword evidence="5" id="KW-0677">Repeat</keyword>
<evidence type="ECO:0000313" key="12">
    <source>
        <dbReference type="Proteomes" id="UP001153076"/>
    </source>
</evidence>
<dbReference type="PANTHER" id="PTHR48059">
    <property type="entry name" value="POLYGALACTURONASE INHIBITOR 1"/>
    <property type="match status" value="1"/>
</dbReference>
<keyword evidence="12" id="KW-1185">Reference proteome</keyword>
<dbReference type="GO" id="GO:0016020">
    <property type="term" value="C:membrane"/>
    <property type="evidence" value="ECO:0007669"/>
    <property type="project" value="UniProtKB-SubCell"/>
</dbReference>
<comment type="similarity">
    <text evidence="8">Belongs to the polygalacturonase-inhibiting protein family.</text>
</comment>
<dbReference type="PANTHER" id="PTHR48059:SF4">
    <property type="entry name" value="POLYGALACTURONASE INHIBITOR 1-RELATED"/>
    <property type="match status" value="1"/>
</dbReference>
<dbReference type="OrthoDB" id="676979at2759"/>
<keyword evidence="9" id="KW-0732">Signal</keyword>
<evidence type="ECO:0000256" key="7">
    <source>
        <dbReference type="ARBA" id="ARBA00023136"/>
    </source>
</evidence>
<evidence type="ECO:0000256" key="1">
    <source>
        <dbReference type="ARBA" id="ARBA00004167"/>
    </source>
</evidence>
<proteinExistence type="inferred from homology"/>
<evidence type="ECO:0000256" key="5">
    <source>
        <dbReference type="ARBA" id="ARBA00022737"/>
    </source>
</evidence>
<evidence type="ECO:0000256" key="3">
    <source>
        <dbReference type="ARBA" id="ARBA00022614"/>
    </source>
</evidence>
<dbReference type="SMART" id="SM00365">
    <property type="entry name" value="LRR_SD22"/>
    <property type="match status" value="4"/>
</dbReference>
<dbReference type="Pfam" id="PF13855">
    <property type="entry name" value="LRR_8"/>
    <property type="match status" value="1"/>
</dbReference>
<dbReference type="FunFam" id="3.80.10.10:FF:000095">
    <property type="entry name" value="LRR receptor-like serine/threonine-protein kinase GSO1"/>
    <property type="match status" value="2"/>
</dbReference>
<dbReference type="InterPro" id="IPR001611">
    <property type="entry name" value="Leu-rich_rpt"/>
</dbReference>
<dbReference type="AlphaFoldDB" id="A0A9Q1KP55"/>
<comment type="caution">
    <text evidence="11">The sequence shown here is derived from an EMBL/GenBank/DDBJ whole genome shotgun (WGS) entry which is preliminary data.</text>
</comment>
<evidence type="ECO:0000313" key="11">
    <source>
        <dbReference type="EMBL" id="KAJ8448166.1"/>
    </source>
</evidence>
<feature type="domain" description="Leucine-rich repeat-containing N-terminal plant-type" evidence="10">
    <location>
        <begin position="32"/>
        <end position="69"/>
    </location>
</feature>
<organism evidence="11 12">
    <name type="scientific">Carnegiea gigantea</name>
    <dbReference type="NCBI Taxonomy" id="171969"/>
    <lineage>
        <taxon>Eukaryota</taxon>
        <taxon>Viridiplantae</taxon>
        <taxon>Streptophyta</taxon>
        <taxon>Embryophyta</taxon>
        <taxon>Tracheophyta</taxon>
        <taxon>Spermatophyta</taxon>
        <taxon>Magnoliopsida</taxon>
        <taxon>eudicotyledons</taxon>
        <taxon>Gunneridae</taxon>
        <taxon>Pentapetalae</taxon>
        <taxon>Caryophyllales</taxon>
        <taxon>Cactineae</taxon>
        <taxon>Cactaceae</taxon>
        <taxon>Cactoideae</taxon>
        <taxon>Echinocereeae</taxon>
        <taxon>Carnegiea</taxon>
    </lineage>
</organism>
<accession>A0A9Q1KP55</accession>
<dbReference type="InterPro" id="IPR003591">
    <property type="entry name" value="Leu-rich_rpt_typical-subtyp"/>
</dbReference>
<reference evidence="11" key="1">
    <citation type="submission" date="2022-04" db="EMBL/GenBank/DDBJ databases">
        <title>Carnegiea gigantea Genome sequencing and assembly v2.</title>
        <authorList>
            <person name="Copetti D."/>
            <person name="Sanderson M.J."/>
            <person name="Burquez A."/>
            <person name="Wojciechowski M.F."/>
        </authorList>
    </citation>
    <scope>NUCLEOTIDE SEQUENCE</scope>
    <source>
        <strain evidence="11">SGP5-SGP5p</strain>
        <tissue evidence="11">Aerial part</tissue>
    </source>
</reference>
<evidence type="ECO:0000256" key="2">
    <source>
        <dbReference type="ARBA" id="ARBA00004196"/>
    </source>
</evidence>
<evidence type="ECO:0000256" key="9">
    <source>
        <dbReference type="SAM" id="SignalP"/>
    </source>
</evidence>
<evidence type="ECO:0000256" key="8">
    <source>
        <dbReference type="ARBA" id="ARBA00038043"/>
    </source>
</evidence>
<dbReference type="InterPro" id="IPR032675">
    <property type="entry name" value="LRR_dom_sf"/>
</dbReference>
<dbReference type="InterPro" id="IPR051848">
    <property type="entry name" value="PGIP"/>
</dbReference>
<dbReference type="InterPro" id="IPR013210">
    <property type="entry name" value="LRR_N_plant-typ"/>
</dbReference>
<evidence type="ECO:0000256" key="4">
    <source>
        <dbReference type="ARBA" id="ARBA00022692"/>
    </source>
</evidence>
<protein>
    <recommendedName>
        <fullName evidence="10">Leucine-rich repeat-containing N-terminal plant-type domain-containing protein</fullName>
    </recommendedName>
</protein>
<feature type="signal peptide" evidence="9">
    <location>
        <begin position="1"/>
        <end position="26"/>
    </location>
</feature>
<name>A0A9Q1KP55_9CARY</name>
<feature type="chain" id="PRO_5040496454" description="Leucine-rich repeat-containing N-terminal plant-type domain-containing protein" evidence="9">
    <location>
        <begin position="27"/>
        <end position="627"/>
    </location>
</feature>
<comment type="subcellular location">
    <subcellularLocation>
        <location evidence="2">Cell envelope</location>
    </subcellularLocation>
    <subcellularLocation>
        <location evidence="1">Membrane</location>
        <topology evidence="1">Single-pass membrane protein</topology>
    </subcellularLocation>
</comment>
<sequence length="627" mass="68184">MATTFTQPKSLFSLFMFISLSISVDALCNPIDENALLEIKARLGPNAGFFASWQPNTDCCQTWSNIGCNNRTHRVNYLTVGGQDTGLSGQIPPAVGHLTGLEVLYFNDLPGLTGPIPSTISKLTNLQDLEFSRTNLTGRIPTSLGRLKKLEILDLSENRLSGPIPASLSLLTSLQGLNLAKNQLSGSIPESFSSFKSLAFQAQENQLSGPIPRSLGQAGFSWLNISSNHLTGDASFLFGKDKKALLIELENNAFSFDLSKVEFPSGLKTLDLSHNMIYGSLPRQLASLPLLQFDVSYNQLCGPIPGGKWVTQFGADAFGHNKCLCGDKKVLLQIKNQLGPTAYYFSTWHPDTDCCRTWFNVGCHNRTHQVNYLTIGLTAEISGQIPEVVGELTGLETLYFNDLPGLTGPIPLAISKLTNLQDLELFHNNLSGPIPGFLGRLKKLTILDLSKNQLSGPIPASLGLLTNLQQLGLDHNQLSGPIPESFGSFKNLVLRAQENRLSGPIPRSLGQTGFYWLNISSNHLTGDASVLFGKDKKAILIELKNNALSFDLSEVEFPSGLRTLDLSHNKIYGSLPKQLASLPLTQFDASYNRLCGPIPAGDWVTRFGADAFGHNKCLCGAPLPPCR</sequence>
<dbReference type="Proteomes" id="UP001153076">
    <property type="component" value="Unassembled WGS sequence"/>
</dbReference>